<keyword evidence="1" id="KW-0472">Membrane</keyword>
<feature type="transmembrane region" description="Helical" evidence="1">
    <location>
        <begin position="318"/>
        <end position="338"/>
    </location>
</feature>
<dbReference type="AlphaFoldDB" id="A0AA46BPF8"/>
<protein>
    <submittedName>
        <fullName evidence="2">Uncharacterized protein</fullName>
    </submittedName>
</protein>
<accession>A0AA46BPF8</accession>
<dbReference type="EMBL" id="UFYA01000001">
    <property type="protein sequence ID" value="STD12232.1"/>
    <property type="molecule type" value="Genomic_DNA"/>
</dbReference>
<gene>
    <name evidence="2" type="ORF">NCTC7915_01742</name>
</gene>
<feature type="transmembrane region" description="Helical" evidence="1">
    <location>
        <begin position="133"/>
        <end position="156"/>
    </location>
</feature>
<dbReference type="RefSeq" id="WP_115031308.1">
    <property type="nucleotide sequence ID" value="NZ_UFYA01000001.1"/>
</dbReference>
<evidence type="ECO:0000313" key="3">
    <source>
        <dbReference type="Proteomes" id="UP000254118"/>
    </source>
</evidence>
<reference evidence="2 3" key="1">
    <citation type="submission" date="2018-06" db="EMBL/GenBank/DDBJ databases">
        <authorList>
            <consortium name="Pathogen Informatics"/>
            <person name="Doyle S."/>
        </authorList>
    </citation>
    <scope>NUCLEOTIDE SEQUENCE [LARGE SCALE GENOMIC DNA]</scope>
    <source>
        <strain evidence="2 3">NCTC7915</strain>
    </source>
</reference>
<feature type="transmembrane region" description="Helical" evidence="1">
    <location>
        <begin position="56"/>
        <end position="77"/>
    </location>
</feature>
<dbReference type="Proteomes" id="UP000254118">
    <property type="component" value="Unassembled WGS sequence"/>
</dbReference>
<feature type="transmembrane region" description="Helical" evidence="1">
    <location>
        <begin position="359"/>
        <end position="384"/>
    </location>
</feature>
<organism evidence="2 3">
    <name type="scientific">Dermatophilus congolensis</name>
    <dbReference type="NCBI Taxonomy" id="1863"/>
    <lineage>
        <taxon>Bacteria</taxon>
        <taxon>Bacillati</taxon>
        <taxon>Actinomycetota</taxon>
        <taxon>Actinomycetes</taxon>
        <taxon>Micrococcales</taxon>
        <taxon>Dermatophilaceae</taxon>
        <taxon>Dermatophilus</taxon>
    </lineage>
</organism>
<name>A0AA46BPF8_9MICO</name>
<proteinExistence type="predicted"/>
<feature type="transmembrane region" description="Helical" evidence="1">
    <location>
        <begin position="404"/>
        <end position="425"/>
    </location>
</feature>
<feature type="transmembrane region" description="Helical" evidence="1">
    <location>
        <begin position="15"/>
        <end position="35"/>
    </location>
</feature>
<sequence>MLRTGGFHGLPHDSAMWPLSYLTGTTLTALLAIFGGWRARPFRGEQSHRRRNTVLFYLRATAGVLAVISAVALLLSAPTNGPGALFGGALIWVIAAVLLAPALFTLVCCAPILARRWPGAWAARIALTRDRIFGLSSSVTVSTFAVVLFAALVSMISTVELIQRASLADLFTHSAAVATTADGMLLPHQSADHICRSTSSCVGLIHIGPDASGYSGIAYAEKNTREALFTWASNTPAATPGETLWSSPSNGLTGSPWQKLRDGAPPESVHTWRALPVFTKTETLPDPAINVTTARSWAQNGLSQAVIRGAGAADIGPMLAPLITLSLLFSVASVYLLNASFHRTTAVTTALGATRTVDLFSVAADAAARTATVYLFTLVTWWVMGHGVAHAAPNHTITPTSPPVLLHAAFIALFFASSISGFLGAKAGKKLT</sequence>
<evidence type="ECO:0000313" key="2">
    <source>
        <dbReference type="EMBL" id="STD12232.1"/>
    </source>
</evidence>
<feature type="transmembrane region" description="Helical" evidence="1">
    <location>
        <begin position="89"/>
        <end position="113"/>
    </location>
</feature>
<keyword evidence="1" id="KW-1133">Transmembrane helix</keyword>
<comment type="caution">
    <text evidence="2">The sequence shown here is derived from an EMBL/GenBank/DDBJ whole genome shotgun (WGS) entry which is preliminary data.</text>
</comment>
<keyword evidence="1" id="KW-0812">Transmembrane</keyword>
<evidence type="ECO:0000256" key="1">
    <source>
        <dbReference type="SAM" id="Phobius"/>
    </source>
</evidence>